<dbReference type="CDD" id="cd01650">
    <property type="entry name" value="RT_nLTR_like"/>
    <property type="match status" value="1"/>
</dbReference>
<accession>A0A2W1BGR8</accession>
<gene>
    <name evidence="2" type="primary">HaOG211241</name>
    <name evidence="2" type="ORF">B5X24_HaOG211241</name>
</gene>
<dbReference type="PANTHER" id="PTHR19446">
    <property type="entry name" value="REVERSE TRANSCRIPTASES"/>
    <property type="match status" value="1"/>
</dbReference>
<dbReference type="Pfam" id="PF00078">
    <property type="entry name" value="RVT_1"/>
    <property type="match status" value="1"/>
</dbReference>
<dbReference type="SUPFAM" id="SSF56672">
    <property type="entry name" value="DNA/RNA polymerases"/>
    <property type="match status" value="1"/>
</dbReference>
<evidence type="ECO:0000259" key="1">
    <source>
        <dbReference type="Pfam" id="PF00078"/>
    </source>
</evidence>
<evidence type="ECO:0000313" key="2">
    <source>
        <dbReference type="EMBL" id="PZC72397.1"/>
    </source>
</evidence>
<feature type="domain" description="Reverse transcriptase" evidence="1">
    <location>
        <begin position="304"/>
        <end position="426"/>
    </location>
</feature>
<dbReference type="EMBL" id="KZ150191">
    <property type="protein sequence ID" value="PZC72397.1"/>
    <property type="molecule type" value="Genomic_DNA"/>
</dbReference>
<sequence length="614" mass="68088">MSNQPRIFENIETMNLNYPSDHRAIRATIKFTTTGKSRAKFTNNQKSHLTCENEIATYRESLSNMLSDLPAHLENISVQPYYDRIVDAITKSLKNARHNTGKQGAHKILSDRTFQLLGRRKALQKTKNKTRSMRNELSALYKLVNKYITKDYARYRQGIIEKHIQHKGSTKKAYKELRTNKTWIEGLKELDMDMDMYQRKDISSTATKFYTSLYKNRTNINNTSNNTRTVCENFNNPIETTEVIEALKILKSEKSPGSDNITNEALKTAASTLALPLTVLFNKILQKAETPSQWSESEIILIYKKGDPRDVGNYRPISLLPCLYKLFSGIINKRISTVLEDTQPVEQAGFRKGFSTCDHIHALELIIEKYQEYQRSLYITFIDYQKAFDTINHTSIWESLKEHGVEEKYIEVTESRYTSVINEQVSLNRSSPGAILTRCVCSRGGALRKRGCARVYSAAASARQHRRSNKQVNMKAFIVLCALVAVAASAAVREKRGYSSGWSGSLGGYSGGLSGGYSGGLSGGYSGGYSAPAAQVVAVNKVVNVQREVTVPQVVNVRKIVSVPQVVTVKQVVPVSGGYGGSLGGGYSSGSIGYSSGYSSGGISSGGHGGSGWW</sequence>
<dbReference type="InterPro" id="IPR043502">
    <property type="entry name" value="DNA/RNA_pol_sf"/>
</dbReference>
<dbReference type="Proteomes" id="UP000249218">
    <property type="component" value="Unassembled WGS sequence"/>
</dbReference>
<dbReference type="InterPro" id="IPR000477">
    <property type="entry name" value="RT_dom"/>
</dbReference>
<name>A0A2W1BGR8_HELAM</name>
<dbReference type="GO" id="GO:0071897">
    <property type="term" value="P:DNA biosynthetic process"/>
    <property type="evidence" value="ECO:0007669"/>
    <property type="project" value="UniProtKB-ARBA"/>
</dbReference>
<reference evidence="2 3" key="1">
    <citation type="journal article" date="2017" name="BMC Biol.">
        <title>Genomic innovations, transcriptional plasticity and gene loss underlying the evolution and divergence of two highly polyphagous and invasive Helicoverpa pest species.</title>
        <authorList>
            <person name="Pearce S.L."/>
            <person name="Clarke D.F."/>
            <person name="East P.D."/>
            <person name="Elfekih S."/>
            <person name="Gordon K.H."/>
            <person name="Jermiin L.S."/>
            <person name="McGaughran A."/>
            <person name="Oakeshott J.G."/>
            <person name="Papanikolaou A."/>
            <person name="Perera O.P."/>
            <person name="Rane R.V."/>
            <person name="Richards S."/>
            <person name="Tay W.T."/>
            <person name="Walsh T.K."/>
            <person name="Anderson A."/>
            <person name="Anderson C.J."/>
            <person name="Asgari S."/>
            <person name="Board P.G."/>
            <person name="Bretschneider A."/>
            <person name="Campbell P.M."/>
            <person name="Chertemps T."/>
            <person name="Christeller J.T."/>
            <person name="Coppin C.W."/>
            <person name="Downes S.J."/>
            <person name="Duan G."/>
            <person name="Farnsworth C.A."/>
            <person name="Good R.T."/>
            <person name="Han L.B."/>
            <person name="Han Y.C."/>
            <person name="Hatje K."/>
            <person name="Horne I."/>
            <person name="Huang Y.P."/>
            <person name="Hughes D.S."/>
            <person name="Jacquin-Joly E."/>
            <person name="James W."/>
            <person name="Jhangiani S."/>
            <person name="Kollmar M."/>
            <person name="Kuwar S.S."/>
            <person name="Li S."/>
            <person name="Liu N.Y."/>
            <person name="Maibeche M.T."/>
            <person name="Miller J.R."/>
            <person name="Montagne N."/>
            <person name="Perry T."/>
            <person name="Qu J."/>
            <person name="Song S.V."/>
            <person name="Sutton G.G."/>
            <person name="Vogel H."/>
            <person name="Walenz B.P."/>
            <person name="Xu W."/>
            <person name="Zhang H.J."/>
            <person name="Zou Z."/>
            <person name="Batterham P."/>
            <person name="Edwards O.R."/>
            <person name="Feyereisen R."/>
            <person name="Gibbs R.A."/>
            <person name="Heckel D.G."/>
            <person name="McGrath A."/>
            <person name="Robin C."/>
            <person name="Scherer S.E."/>
            <person name="Worley K.C."/>
            <person name="Wu Y.D."/>
        </authorList>
    </citation>
    <scope>NUCLEOTIDE SEQUENCE [LARGE SCALE GENOMIC DNA]</scope>
    <source>
        <strain evidence="2">Harm_GR_Male_#8</strain>
        <tissue evidence="2">Whole organism</tissue>
    </source>
</reference>
<evidence type="ECO:0000313" key="3">
    <source>
        <dbReference type="Proteomes" id="UP000249218"/>
    </source>
</evidence>
<protein>
    <recommendedName>
        <fullName evidence="1">Reverse transcriptase domain-containing protein</fullName>
    </recommendedName>
</protein>
<keyword evidence="3" id="KW-1185">Reference proteome</keyword>
<dbReference type="AlphaFoldDB" id="A0A2W1BGR8"/>
<dbReference type="OrthoDB" id="410104at2759"/>
<proteinExistence type="predicted"/>
<organism evidence="2 3">
    <name type="scientific">Helicoverpa armigera</name>
    <name type="common">Cotton bollworm</name>
    <name type="synonym">Heliothis armigera</name>
    <dbReference type="NCBI Taxonomy" id="29058"/>
    <lineage>
        <taxon>Eukaryota</taxon>
        <taxon>Metazoa</taxon>
        <taxon>Ecdysozoa</taxon>
        <taxon>Arthropoda</taxon>
        <taxon>Hexapoda</taxon>
        <taxon>Insecta</taxon>
        <taxon>Pterygota</taxon>
        <taxon>Neoptera</taxon>
        <taxon>Endopterygota</taxon>
        <taxon>Lepidoptera</taxon>
        <taxon>Glossata</taxon>
        <taxon>Ditrysia</taxon>
        <taxon>Noctuoidea</taxon>
        <taxon>Noctuidae</taxon>
        <taxon>Heliothinae</taxon>
        <taxon>Helicoverpa</taxon>
    </lineage>
</organism>